<dbReference type="InterPro" id="IPR001387">
    <property type="entry name" value="Cro/C1-type_HTH"/>
</dbReference>
<dbReference type="Proteomes" id="UP000011074">
    <property type="component" value="Chromosome"/>
</dbReference>
<protein>
    <submittedName>
        <fullName evidence="3">Helix-turn-helix domain-containing protein</fullName>
    </submittedName>
</protein>
<proteinExistence type="predicted"/>
<gene>
    <name evidence="3" type="ORF">SRIM_004360</name>
</gene>
<evidence type="ECO:0000256" key="1">
    <source>
        <dbReference type="SAM" id="MobiDB-lite"/>
    </source>
</evidence>
<feature type="region of interest" description="Disordered" evidence="1">
    <location>
        <begin position="151"/>
        <end position="198"/>
    </location>
</feature>
<evidence type="ECO:0000313" key="3">
    <source>
        <dbReference type="EMBL" id="QST79509.1"/>
    </source>
</evidence>
<evidence type="ECO:0000313" key="4">
    <source>
        <dbReference type="Proteomes" id="UP000011074"/>
    </source>
</evidence>
<sequence length="212" mass="21951">MDIRGNTDPAAARDVTEFLAMLRDLKERRGLTYRQLEQRAAEQGEVLARSTLADVLGGRRLPRPEVLAVFVRACGEGERLTAWLEARENVAARARNAVGPAGESATATTEVAAGEQATAPRRIGRRTPLLLATAAALAAVGITAWMLVSKGSPADSASGAPGKHEATTGATTPDQRQSGRGGDAATGAKAGAQRAAPVGWIRIRPAAAPLSA</sequence>
<dbReference type="GeneID" id="66853136"/>
<reference evidence="3" key="3">
    <citation type="journal article" date="2021" name="bioRxiv">
        <title>Bilateral symmetry of linear streptomycete chromosomes.</title>
        <authorList>
            <person name="Algora-Gallardo L."/>
            <person name="Schniete J.K."/>
            <person name="Mark D.R."/>
            <person name="Hunter I.S."/>
            <person name="Herron P.R."/>
        </authorList>
    </citation>
    <scope>NUCLEOTIDE SEQUENCE</scope>
    <source>
        <strain evidence="3">ATCC 10970</strain>
    </source>
</reference>
<dbReference type="AlphaFoldDB" id="A0A8A1UHP2"/>
<dbReference type="CDD" id="cd00093">
    <property type="entry name" value="HTH_XRE"/>
    <property type="match status" value="1"/>
</dbReference>
<dbReference type="Pfam" id="PF13560">
    <property type="entry name" value="HTH_31"/>
    <property type="match status" value="1"/>
</dbReference>
<name>A0A8A1UHP2_STRR1</name>
<feature type="compositionally biased region" description="Polar residues" evidence="1">
    <location>
        <begin position="168"/>
        <end position="178"/>
    </location>
</feature>
<accession>A0A8A1UHP2</accession>
<organism evidence="3 4">
    <name type="scientific">Streptomyces rimosus subsp. rimosus (strain ATCC 10970 / DSM 40260 / JCM 4667 / NRRL 2234)</name>
    <dbReference type="NCBI Taxonomy" id="1265868"/>
    <lineage>
        <taxon>Bacteria</taxon>
        <taxon>Bacillati</taxon>
        <taxon>Actinomycetota</taxon>
        <taxon>Actinomycetes</taxon>
        <taxon>Kitasatosporales</taxon>
        <taxon>Streptomycetaceae</taxon>
        <taxon>Streptomyces</taxon>
    </lineage>
</organism>
<keyword evidence="2" id="KW-1133">Transmembrane helix</keyword>
<reference evidence="3" key="2">
    <citation type="submission" date="2020-01" db="EMBL/GenBank/DDBJ databases">
        <authorList>
            <person name="Algora L."/>
            <person name="Schniete J.K."/>
            <person name="MacFadyen A."/>
            <person name="Hoskisson P.A."/>
            <person name="Hunter I.S."/>
            <person name="Herron P.R."/>
        </authorList>
    </citation>
    <scope>NUCLEOTIDE SEQUENCE</scope>
    <source>
        <strain evidence="3">ATCC 10970</strain>
    </source>
</reference>
<dbReference type="RefSeq" id="WP_078575207.1">
    <property type="nucleotide sequence ID" value="NZ_CP048261.1"/>
</dbReference>
<reference evidence="3" key="1">
    <citation type="submission" date="2012-12" db="EMBL/GenBank/DDBJ databases">
        <authorList>
            <person name="Pethick F.E."/>
            <person name="MacFadyen A.C."/>
            <person name="Tang Z."/>
            <person name="Sangal V."/>
            <person name="Tze-Tze L."/>
            <person name="Chu J."/>
            <person name="Guo M."/>
            <person name="Kirby R."/>
            <person name="Hoskisson P.A."/>
            <person name="Herron P.R."/>
            <person name="Hunter I.S."/>
        </authorList>
    </citation>
    <scope>NUCLEOTIDE SEQUENCE</scope>
    <source>
        <strain evidence="3">ATCC 10970</strain>
    </source>
</reference>
<feature type="transmembrane region" description="Helical" evidence="2">
    <location>
        <begin position="129"/>
        <end position="148"/>
    </location>
</feature>
<keyword evidence="2" id="KW-0812">Transmembrane</keyword>
<keyword evidence="2" id="KW-0472">Membrane</keyword>
<dbReference type="EMBL" id="CP048261">
    <property type="protein sequence ID" value="QST79509.1"/>
    <property type="molecule type" value="Genomic_DNA"/>
</dbReference>
<evidence type="ECO:0000256" key="2">
    <source>
        <dbReference type="SAM" id="Phobius"/>
    </source>
</evidence>
<feature type="compositionally biased region" description="Low complexity" evidence="1">
    <location>
        <begin position="185"/>
        <end position="198"/>
    </location>
</feature>